<dbReference type="EMBL" id="PZKF01000006">
    <property type="protein sequence ID" value="PTE18579.1"/>
    <property type="molecule type" value="Genomic_DNA"/>
</dbReference>
<dbReference type="Proteomes" id="UP000241899">
    <property type="component" value="Unassembled WGS sequence"/>
</dbReference>
<dbReference type="RefSeq" id="WP_107324110.1">
    <property type="nucleotide sequence ID" value="NZ_NHSP01000033.1"/>
</dbReference>
<dbReference type="Pfam" id="PF07362">
    <property type="entry name" value="CcdA"/>
    <property type="match status" value="1"/>
</dbReference>
<feature type="region of interest" description="Disordered" evidence="2">
    <location>
        <begin position="41"/>
        <end position="65"/>
    </location>
</feature>
<evidence type="ECO:0000313" key="4">
    <source>
        <dbReference type="Proteomes" id="UP000241899"/>
    </source>
</evidence>
<proteinExistence type="predicted"/>
<name>A0A2T4JKY9_9RHOB</name>
<accession>A0A2T4JKY9</accession>
<dbReference type="AlphaFoldDB" id="A0A2T4JKY9"/>
<evidence type="ECO:0000256" key="2">
    <source>
        <dbReference type="SAM" id="MobiDB-lite"/>
    </source>
</evidence>
<dbReference type="InterPro" id="IPR009956">
    <property type="entry name" value="Post-segregation_anti-tox_CcdA"/>
</dbReference>
<evidence type="ECO:0000256" key="1">
    <source>
        <dbReference type="ARBA" id="ARBA00022649"/>
    </source>
</evidence>
<sequence length="65" mass="7075">MKIKIRPRLDTKLVAEARALGLDISRIVEKALIRETAAELIRRQTGQAGDREGGDDPGDHELGGP</sequence>
<reference evidence="3 4" key="1">
    <citation type="submission" date="2018-03" db="EMBL/GenBank/DDBJ databases">
        <title>Rhodobacter veldkampii.</title>
        <authorList>
            <person name="Meyer T.E."/>
            <person name="Miller S."/>
            <person name="Lodha T."/>
            <person name="Gandham S."/>
            <person name="Chintalapati S."/>
            <person name="Chintalapati V.R."/>
        </authorList>
    </citation>
    <scope>NUCLEOTIDE SEQUENCE [LARGE SCALE GENOMIC DNA]</scope>
    <source>
        <strain evidence="3 4">DSM 11550</strain>
    </source>
</reference>
<keyword evidence="1" id="KW-1277">Toxin-antitoxin system</keyword>
<keyword evidence="4" id="KW-1185">Reference proteome</keyword>
<gene>
    <name evidence="3" type="ORF">C5F46_04255</name>
</gene>
<protein>
    <submittedName>
        <fullName evidence="3">Uncharacterized protein</fullName>
    </submittedName>
</protein>
<dbReference type="OrthoDB" id="9951011at2"/>
<feature type="compositionally biased region" description="Basic and acidic residues" evidence="2">
    <location>
        <begin position="49"/>
        <end position="65"/>
    </location>
</feature>
<evidence type="ECO:0000313" key="3">
    <source>
        <dbReference type="EMBL" id="PTE18579.1"/>
    </source>
</evidence>
<organism evidence="3 4">
    <name type="scientific">Phaeovulum veldkampii DSM 11550</name>
    <dbReference type="NCBI Taxonomy" id="1185920"/>
    <lineage>
        <taxon>Bacteria</taxon>
        <taxon>Pseudomonadati</taxon>
        <taxon>Pseudomonadota</taxon>
        <taxon>Alphaproteobacteria</taxon>
        <taxon>Rhodobacterales</taxon>
        <taxon>Paracoccaceae</taxon>
        <taxon>Phaeovulum</taxon>
    </lineage>
</organism>
<comment type="caution">
    <text evidence="3">The sequence shown here is derived from an EMBL/GenBank/DDBJ whole genome shotgun (WGS) entry which is preliminary data.</text>
</comment>